<dbReference type="PANTHER" id="PTHR43489:SF13">
    <property type="entry name" value="HYDROXYPYRUVATE ISOMERASE"/>
    <property type="match status" value="1"/>
</dbReference>
<dbReference type="GO" id="GO:0046487">
    <property type="term" value="P:glyoxylate metabolic process"/>
    <property type="evidence" value="ECO:0007669"/>
    <property type="project" value="TreeGrafter"/>
</dbReference>
<evidence type="ECO:0000313" key="6">
    <source>
        <dbReference type="Proteomes" id="UP000515317"/>
    </source>
</evidence>
<proteinExistence type="inferred from homology"/>
<name>A0A6S6QQG2_9HYPH</name>
<keyword evidence="5" id="KW-0670">Pyruvate</keyword>
<dbReference type="Proteomes" id="UP000515317">
    <property type="component" value="Chromosome"/>
</dbReference>
<feature type="active site" description="Proton donor/acceptor" evidence="3">
    <location>
        <position position="142"/>
    </location>
</feature>
<dbReference type="AlphaFoldDB" id="A0A6S6QQG2"/>
<accession>A0A6S6QQG2</accession>
<dbReference type="InterPro" id="IPR013022">
    <property type="entry name" value="Xyl_isomerase-like_TIM-brl"/>
</dbReference>
<dbReference type="NCBIfam" id="TIGR03234">
    <property type="entry name" value="OH-pyruv-isom"/>
    <property type="match status" value="1"/>
</dbReference>
<dbReference type="Pfam" id="PF01261">
    <property type="entry name" value="AP_endonuc_2"/>
    <property type="match status" value="1"/>
</dbReference>
<feature type="active site" description="Proton donor/acceptor" evidence="3">
    <location>
        <position position="239"/>
    </location>
</feature>
<dbReference type="InterPro" id="IPR036237">
    <property type="entry name" value="Xyl_isomerase-like_sf"/>
</dbReference>
<feature type="domain" description="Xylose isomerase-like TIM barrel" evidence="4">
    <location>
        <begin position="21"/>
        <end position="254"/>
    </location>
</feature>
<dbReference type="PANTHER" id="PTHR43489">
    <property type="entry name" value="ISOMERASE"/>
    <property type="match status" value="1"/>
</dbReference>
<protein>
    <submittedName>
        <fullName evidence="5">Hydroxypyruvate isomerase</fullName>
    </submittedName>
</protein>
<dbReference type="SUPFAM" id="SSF51658">
    <property type="entry name" value="Xylose isomerase-like"/>
    <property type="match status" value="1"/>
</dbReference>
<dbReference type="PIRSF" id="PIRSF006241">
    <property type="entry name" value="HyI"/>
    <property type="match status" value="1"/>
</dbReference>
<evidence type="ECO:0000256" key="3">
    <source>
        <dbReference type="PIRSR" id="PIRSR006241-50"/>
    </source>
</evidence>
<gene>
    <name evidence="5" type="ORF">IZ6_02570</name>
</gene>
<dbReference type="EMBL" id="AP023361">
    <property type="protein sequence ID" value="BCJ89522.1"/>
    <property type="molecule type" value="Genomic_DNA"/>
</dbReference>
<sequence>MPKFAANLTMLFNEVGFLDRFDAAAKAGFKGVEYLFPYDFKADEIVAKLKANNLTQVLHNLPAGNWGGGERGIAVLPDRVDEFKAGVDKAIEYATALGCKQVNCLAGIPKDVDAATAHKTLVANLKYAAPKLKAAGIKLLVEAINTRDIPGFFVTTTKQCLAIIDEVGTDNIFVQYDIYHMQIMEGDLAKTIEANLSKIAHIQLADNPGRNEPGTGEINYPFLFDYIDKLGYSGWIGCEYKPKTETVAGLGWLPK</sequence>
<reference evidence="5 6" key="1">
    <citation type="submission" date="2020-08" db="EMBL/GenBank/DDBJ databases">
        <title>Genome sequence of Rhizobiales bacterium strain IZ6.</title>
        <authorList>
            <person name="Nakai R."/>
            <person name="Naganuma T."/>
        </authorList>
    </citation>
    <scope>NUCLEOTIDE SEQUENCE [LARGE SCALE GENOMIC DNA]</scope>
    <source>
        <strain evidence="5 6">IZ6</strain>
    </source>
</reference>
<dbReference type="NCBIfam" id="NF043033">
    <property type="entry name" value="OxoTetrIsom"/>
    <property type="match status" value="1"/>
</dbReference>
<dbReference type="Gene3D" id="3.20.20.150">
    <property type="entry name" value="Divalent-metal-dependent TIM barrel enzymes"/>
    <property type="match status" value="1"/>
</dbReference>
<evidence type="ECO:0000259" key="4">
    <source>
        <dbReference type="Pfam" id="PF01261"/>
    </source>
</evidence>
<comment type="similarity">
    <text evidence="2">Belongs to the hyi family.</text>
</comment>
<dbReference type="InterPro" id="IPR017643">
    <property type="entry name" value="Hydroxypyruvate_isomerase"/>
</dbReference>
<dbReference type="GO" id="GO:0008903">
    <property type="term" value="F:hydroxypyruvate isomerase activity"/>
    <property type="evidence" value="ECO:0007669"/>
    <property type="project" value="TreeGrafter"/>
</dbReference>
<dbReference type="RefSeq" id="WP_222876228.1">
    <property type="nucleotide sequence ID" value="NZ_AP023361.1"/>
</dbReference>
<keyword evidence="6" id="KW-1185">Reference proteome</keyword>
<dbReference type="FunFam" id="3.20.20.150:FF:000007">
    <property type="entry name" value="Hydroxypyruvate isomerase"/>
    <property type="match status" value="1"/>
</dbReference>
<dbReference type="InterPro" id="IPR026040">
    <property type="entry name" value="HyI-like"/>
</dbReference>
<dbReference type="InterPro" id="IPR050417">
    <property type="entry name" value="Sugar_Epim/Isomerase"/>
</dbReference>
<dbReference type="KEGG" id="tso:IZ6_02570"/>
<evidence type="ECO:0000256" key="1">
    <source>
        <dbReference type="ARBA" id="ARBA00023235"/>
    </source>
</evidence>
<evidence type="ECO:0000313" key="5">
    <source>
        <dbReference type="EMBL" id="BCJ89522.1"/>
    </source>
</evidence>
<evidence type="ECO:0000256" key="2">
    <source>
        <dbReference type="PIRNR" id="PIRNR006241"/>
    </source>
</evidence>
<organism evidence="5 6">
    <name type="scientific">Terrihabitans soli</name>
    <dbReference type="NCBI Taxonomy" id="708113"/>
    <lineage>
        <taxon>Bacteria</taxon>
        <taxon>Pseudomonadati</taxon>
        <taxon>Pseudomonadota</taxon>
        <taxon>Alphaproteobacteria</taxon>
        <taxon>Hyphomicrobiales</taxon>
        <taxon>Terrihabitans</taxon>
    </lineage>
</organism>
<keyword evidence="1 2" id="KW-0413">Isomerase</keyword>
<dbReference type="InterPro" id="IPR053398">
    <property type="entry name" value="HPT_OtnI_isomerases"/>
</dbReference>